<dbReference type="GO" id="GO:0008270">
    <property type="term" value="F:zinc ion binding"/>
    <property type="evidence" value="ECO:0007669"/>
    <property type="project" value="UniProtKB-KW"/>
</dbReference>
<keyword evidence="6 8" id="KW-0443">Lipid metabolism</keyword>
<dbReference type="EMBL" id="ML119108">
    <property type="protein sequence ID" value="RPB16682.1"/>
    <property type="molecule type" value="Genomic_DNA"/>
</dbReference>
<evidence type="ECO:0000256" key="7">
    <source>
        <dbReference type="PROSITE-ProRule" id="PRU00175"/>
    </source>
</evidence>
<evidence type="ECO:0000256" key="6">
    <source>
        <dbReference type="ARBA" id="ARBA00023098"/>
    </source>
</evidence>
<evidence type="ECO:0008006" key="13">
    <source>
        <dbReference type="Google" id="ProtNLM"/>
    </source>
</evidence>
<dbReference type="OrthoDB" id="194358at2759"/>
<dbReference type="SMART" id="SM00184">
    <property type="entry name" value="RING"/>
    <property type="match status" value="1"/>
</dbReference>
<dbReference type="GO" id="GO:0016020">
    <property type="term" value="C:membrane"/>
    <property type="evidence" value="ECO:0007669"/>
    <property type="project" value="TreeGrafter"/>
</dbReference>
<dbReference type="AlphaFoldDB" id="A0A3N4L5A6"/>
<dbReference type="InParanoid" id="A0A3N4L5A6"/>
<dbReference type="Gene3D" id="3.40.1090.10">
    <property type="entry name" value="Cytosolic phospholipase A2 catalytic domain"/>
    <property type="match status" value="1"/>
</dbReference>
<dbReference type="CDD" id="cd16449">
    <property type="entry name" value="RING-HC"/>
    <property type="match status" value="1"/>
</dbReference>
<dbReference type="Pfam" id="PF01734">
    <property type="entry name" value="Patatin"/>
    <property type="match status" value="1"/>
</dbReference>
<dbReference type="PROSITE" id="PS00518">
    <property type="entry name" value="ZF_RING_1"/>
    <property type="match status" value="1"/>
</dbReference>
<dbReference type="GO" id="GO:0046486">
    <property type="term" value="P:glycerolipid metabolic process"/>
    <property type="evidence" value="ECO:0007669"/>
    <property type="project" value="UniProtKB-ARBA"/>
</dbReference>
<dbReference type="SUPFAM" id="SSF52151">
    <property type="entry name" value="FabD/lysophospholipase-like"/>
    <property type="match status" value="1"/>
</dbReference>
<keyword evidence="4" id="KW-0862">Zinc</keyword>
<evidence type="ECO:0000256" key="2">
    <source>
        <dbReference type="ARBA" id="ARBA00022771"/>
    </source>
</evidence>
<dbReference type="CDD" id="cd07199">
    <property type="entry name" value="Pat17_PNPLA8_PNPLA9_like"/>
    <property type="match status" value="1"/>
</dbReference>
<feature type="short sequence motif" description="GXGXXG" evidence="8">
    <location>
        <begin position="653"/>
        <end position="658"/>
    </location>
</feature>
<feature type="domain" description="PNPLA" evidence="10">
    <location>
        <begin position="649"/>
        <end position="860"/>
    </location>
</feature>
<proteinExistence type="predicted"/>
<evidence type="ECO:0000313" key="11">
    <source>
        <dbReference type="EMBL" id="RPB16682.1"/>
    </source>
</evidence>
<dbReference type="SUPFAM" id="SSF52540">
    <property type="entry name" value="P-loop containing nucleoside triphosphate hydrolases"/>
    <property type="match status" value="1"/>
</dbReference>
<feature type="active site" description="Nucleophile" evidence="8">
    <location>
        <position position="689"/>
    </location>
</feature>
<dbReference type="Gene3D" id="3.40.50.300">
    <property type="entry name" value="P-loop containing nucleotide triphosphate hydrolases"/>
    <property type="match status" value="1"/>
</dbReference>
<dbReference type="InterPro" id="IPR027417">
    <property type="entry name" value="P-loop_NTPase"/>
</dbReference>
<keyword evidence="12" id="KW-1185">Reference proteome</keyword>
<gene>
    <name evidence="11" type="ORF">P167DRAFT_500202</name>
</gene>
<feature type="short sequence motif" description="GXSXG" evidence="8">
    <location>
        <begin position="687"/>
        <end position="691"/>
    </location>
</feature>
<keyword evidence="1" id="KW-0479">Metal-binding</keyword>
<feature type="active site" description="Proton acceptor" evidence="8">
    <location>
        <position position="847"/>
    </location>
</feature>
<evidence type="ECO:0000259" key="9">
    <source>
        <dbReference type="PROSITE" id="PS50089"/>
    </source>
</evidence>
<keyword evidence="3 8" id="KW-0378">Hydrolase</keyword>
<organism evidence="11 12">
    <name type="scientific">Morchella conica CCBAS932</name>
    <dbReference type="NCBI Taxonomy" id="1392247"/>
    <lineage>
        <taxon>Eukaryota</taxon>
        <taxon>Fungi</taxon>
        <taxon>Dikarya</taxon>
        <taxon>Ascomycota</taxon>
        <taxon>Pezizomycotina</taxon>
        <taxon>Pezizomycetes</taxon>
        <taxon>Pezizales</taxon>
        <taxon>Morchellaceae</taxon>
        <taxon>Morchella</taxon>
    </lineage>
</organism>
<dbReference type="InterPro" id="IPR017907">
    <property type="entry name" value="Znf_RING_CS"/>
</dbReference>
<sequence>MRLWEIINSILNPETDSKRQEQLHRDNFDTKWFGVEFNENSRKPCFHDYGRYVKLASETEMEAGTQHPSITCFVGETGHGKSTLINALMKIHRHTTLAPDQVPVMGTFRELDEPTSDAVHLFADPITYNTNRPYFYADCEGLSGGTKIPMATRAYQGVKNFRQKRRHARNDPGDNGITWARGQEKSRQWMVENLYPRVLFTFSDVVCFVTRNFRTLENVISKLIRWADKVFQQSVNQPVLPYAVIVVNALEVSDIASPWWDIDGTTGDQLRKRAECIKDDPFMVKCVEKWRSLGKTINNLEELLMCYYSGIKIVCIPHAKESPAVIEQQYKVLYKVMEEGSQKAYDLRIKAGLLMTSEELDVYLRHAFHHFSKNPSKPFNFLAAAFHHNPVSSTFKDHIAKAAVHVMTQSPQMSGTDMFKLLAPLVASCILLDAFRSRYPHGASTIFPLYQKFCEDALAEVYEKHWRCEKRDKKGRRCANVATGHSKGHQLEDGKVFGVGDFSSAYIENSNKERDNFIRTISSELDRLLKEFSAGQGISVVAQYHCNRVLKKYARYWNWKGDTSDHGDHDIAPLTAHTTCFSCLSGTPIHALTCGHIICERCAENYSTLSTSSFWREISICPLCSNTESPWEIPWKYKTRPKHTGLRILSLDGGGIRGIIQLKVLEALERKINLGVPIQDFFDLVVGTSSGGIIALALASKRMSVTECINFFSDFSEQAFQKRTGADLPVMKTLVEATYHSKYETRGIDRVLKEKFGDESIFGGKREPGGPEMLRAGVTTISSSGHPYLVANYNRPLTEDLKIKYNFLRAENSHQELKTWEAARATSAAPRFFKPFFHKPTGYSFNDGGLRFNNPVVVADQEWKLLWPNLANKHPDILLSIGTGYDPTPKPDLDKQGRRLRAKRGALEFAKVLLKIATQQIESSVGCEQTWSNFLRSLPIQDEDKAAKYHRLNIDLPNKLPTIDQVDQMANLKRSSEDFCYNNPLIDQISTKLIASLFYFRLDGSSRVTQGTLNKWDCEGTILCRLEPGSDALKRLCKRLETRRNGLPRRNHLFFMNERRNSRGTPDQQLIAEDSLFDNVTKGKPFEMKINFSMFGPEDSMRIFLSLSDKECDVSLISGFPCRILKEHDAYRPLARVDSARTQRGHKSKAPSFYSAVSVNSSASSLSGIFRGVVTKAGAKSSSY</sequence>
<evidence type="ECO:0000256" key="8">
    <source>
        <dbReference type="PROSITE-ProRule" id="PRU01161"/>
    </source>
</evidence>
<dbReference type="InterPro" id="IPR001841">
    <property type="entry name" value="Znf_RING"/>
</dbReference>
<protein>
    <recommendedName>
        <fullName evidence="13">FabD/lysophospholipase-like protein</fullName>
    </recommendedName>
</protein>
<keyword evidence="5 8" id="KW-0442">Lipid degradation</keyword>
<evidence type="ECO:0000313" key="12">
    <source>
        <dbReference type="Proteomes" id="UP000277580"/>
    </source>
</evidence>
<dbReference type="PROSITE" id="PS51635">
    <property type="entry name" value="PNPLA"/>
    <property type="match status" value="1"/>
</dbReference>
<reference evidence="11 12" key="1">
    <citation type="journal article" date="2018" name="Nat. Ecol. Evol.">
        <title>Pezizomycetes genomes reveal the molecular basis of ectomycorrhizal truffle lifestyle.</title>
        <authorList>
            <person name="Murat C."/>
            <person name="Payen T."/>
            <person name="Noel B."/>
            <person name="Kuo A."/>
            <person name="Morin E."/>
            <person name="Chen J."/>
            <person name="Kohler A."/>
            <person name="Krizsan K."/>
            <person name="Balestrini R."/>
            <person name="Da Silva C."/>
            <person name="Montanini B."/>
            <person name="Hainaut M."/>
            <person name="Levati E."/>
            <person name="Barry K.W."/>
            <person name="Belfiori B."/>
            <person name="Cichocki N."/>
            <person name="Clum A."/>
            <person name="Dockter R.B."/>
            <person name="Fauchery L."/>
            <person name="Guy J."/>
            <person name="Iotti M."/>
            <person name="Le Tacon F."/>
            <person name="Lindquist E.A."/>
            <person name="Lipzen A."/>
            <person name="Malagnac F."/>
            <person name="Mello A."/>
            <person name="Molinier V."/>
            <person name="Miyauchi S."/>
            <person name="Poulain J."/>
            <person name="Riccioni C."/>
            <person name="Rubini A."/>
            <person name="Sitrit Y."/>
            <person name="Splivallo R."/>
            <person name="Traeger S."/>
            <person name="Wang M."/>
            <person name="Zifcakova L."/>
            <person name="Wipf D."/>
            <person name="Zambonelli A."/>
            <person name="Paolocci F."/>
            <person name="Nowrousian M."/>
            <person name="Ottonello S."/>
            <person name="Baldrian P."/>
            <person name="Spatafora J.W."/>
            <person name="Henrissat B."/>
            <person name="Nagy L.G."/>
            <person name="Aury J.M."/>
            <person name="Wincker P."/>
            <person name="Grigoriev I.V."/>
            <person name="Bonfante P."/>
            <person name="Martin F.M."/>
        </authorList>
    </citation>
    <scope>NUCLEOTIDE SEQUENCE [LARGE SCALE GENOMIC DNA]</scope>
    <source>
        <strain evidence="11 12">CCBAS932</strain>
    </source>
</reference>
<dbReference type="PANTHER" id="PTHR24185">
    <property type="entry name" value="CALCIUM-INDEPENDENT PHOSPHOLIPASE A2-GAMMA"/>
    <property type="match status" value="1"/>
</dbReference>
<evidence type="ECO:0000256" key="5">
    <source>
        <dbReference type="ARBA" id="ARBA00022963"/>
    </source>
</evidence>
<feature type="domain" description="RING-type" evidence="9">
    <location>
        <begin position="580"/>
        <end position="625"/>
    </location>
</feature>
<dbReference type="Proteomes" id="UP000277580">
    <property type="component" value="Unassembled WGS sequence"/>
</dbReference>
<evidence type="ECO:0000256" key="4">
    <source>
        <dbReference type="ARBA" id="ARBA00022833"/>
    </source>
</evidence>
<dbReference type="GO" id="GO:0019369">
    <property type="term" value="P:arachidonate metabolic process"/>
    <property type="evidence" value="ECO:0007669"/>
    <property type="project" value="TreeGrafter"/>
</dbReference>
<dbReference type="PROSITE" id="PS50089">
    <property type="entry name" value="ZF_RING_2"/>
    <property type="match status" value="1"/>
</dbReference>
<dbReference type="InterPro" id="IPR016035">
    <property type="entry name" value="Acyl_Trfase/lysoPLipase"/>
</dbReference>
<evidence type="ECO:0000256" key="3">
    <source>
        <dbReference type="ARBA" id="ARBA00022801"/>
    </source>
</evidence>
<evidence type="ECO:0000259" key="10">
    <source>
        <dbReference type="PROSITE" id="PS51635"/>
    </source>
</evidence>
<evidence type="ECO:0000256" key="1">
    <source>
        <dbReference type="ARBA" id="ARBA00022723"/>
    </source>
</evidence>
<dbReference type="GO" id="GO:0016042">
    <property type="term" value="P:lipid catabolic process"/>
    <property type="evidence" value="ECO:0007669"/>
    <property type="project" value="UniProtKB-UniRule"/>
</dbReference>
<dbReference type="SUPFAM" id="SSF57850">
    <property type="entry name" value="RING/U-box"/>
    <property type="match status" value="1"/>
</dbReference>
<keyword evidence="2 7" id="KW-0863">Zinc-finger</keyword>
<feature type="short sequence motif" description="DGA/G" evidence="8">
    <location>
        <begin position="847"/>
        <end position="849"/>
    </location>
</feature>
<dbReference type="GO" id="GO:0047499">
    <property type="term" value="F:calcium-independent phospholipase A2 activity"/>
    <property type="evidence" value="ECO:0007669"/>
    <property type="project" value="TreeGrafter"/>
</dbReference>
<dbReference type="STRING" id="1392247.A0A3N4L5A6"/>
<name>A0A3N4L5A6_9PEZI</name>
<accession>A0A3N4L5A6</accession>
<dbReference type="InterPro" id="IPR002641">
    <property type="entry name" value="PNPLA_dom"/>
</dbReference>
<dbReference type="PANTHER" id="PTHR24185:SF1">
    <property type="entry name" value="CALCIUM-INDEPENDENT PHOSPHOLIPASE A2-GAMMA"/>
    <property type="match status" value="1"/>
</dbReference>